<dbReference type="Gene3D" id="3.40.50.150">
    <property type="entry name" value="Vaccinia Virus protein VP39"/>
    <property type="match status" value="1"/>
</dbReference>
<dbReference type="SUPFAM" id="SSF53335">
    <property type="entry name" value="S-adenosyl-L-methionine-dependent methyltransferases"/>
    <property type="match status" value="1"/>
</dbReference>
<gene>
    <name evidence="2" type="primary">LOC120267884</name>
</gene>
<keyword evidence="1" id="KW-1185">Reference proteome</keyword>
<proteinExistence type="predicted"/>
<dbReference type="PANTHER" id="PTHR35276:SF1">
    <property type="entry name" value="TRNA (MNM(5)S(2)U34)-METHYLTRANSFERASE, CHLOROPLASTIC"/>
    <property type="match status" value="1"/>
</dbReference>
<organism evidence="1 2">
    <name type="scientific">Dioscorea cayennensis subsp. rotundata</name>
    <name type="common">White Guinea yam</name>
    <name type="synonym">Dioscorea rotundata</name>
    <dbReference type="NCBI Taxonomy" id="55577"/>
    <lineage>
        <taxon>Eukaryota</taxon>
        <taxon>Viridiplantae</taxon>
        <taxon>Streptophyta</taxon>
        <taxon>Embryophyta</taxon>
        <taxon>Tracheophyta</taxon>
        <taxon>Spermatophyta</taxon>
        <taxon>Magnoliopsida</taxon>
        <taxon>Liliopsida</taxon>
        <taxon>Dioscoreales</taxon>
        <taxon>Dioscoreaceae</taxon>
        <taxon>Dioscorea</taxon>
    </lineage>
</organism>
<dbReference type="Pfam" id="PF06962">
    <property type="entry name" value="rRNA_methylase"/>
    <property type="match status" value="1"/>
</dbReference>
<dbReference type="Proteomes" id="UP001515500">
    <property type="component" value="Chromosome 8"/>
</dbReference>
<dbReference type="PANTHER" id="PTHR35276">
    <property type="entry name" value="S-ADENOSYL-L-METHIONINE-DEPENDENT METHYLTRANSFERASES SUPERFAMILY PROTEIN"/>
    <property type="match status" value="1"/>
</dbReference>
<dbReference type="InterPro" id="IPR029063">
    <property type="entry name" value="SAM-dependent_MTases_sf"/>
</dbReference>
<protein>
    <submittedName>
        <fullName evidence="2">rRNA methylase YtqB</fullName>
    </submittedName>
</protein>
<name>A0AB40BY95_DIOCR</name>
<dbReference type="GeneID" id="120267884"/>
<dbReference type="GO" id="GO:0032259">
    <property type="term" value="P:methylation"/>
    <property type="evidence" value="ECO:0007669"/>
    <property type="project" value="UniProtKB-KW"/>
</dbReference>
<dbReference type="GO" id="GO:0008168">
    <property type="term" value="F:methyltransferase activity"/>
    <property type="evidence" value="ECO:0007669"/>
    <property type="project" value="UniProtKB-KW"/>
</dbReference>
<keyword evidence="2" id="KW-0808">Transferase</keyword>
<evidence type="ECO:0000313" key="2">
    <source>
        <dbReference type="RefSeq" id="XP_039131491.1"/>
    </source>
</evidence>
<dbReference type="InterPro" id="IPR010719">
    <property type="entry name" value="MnmM_MeTrfase"/>
</dbReference>
<reference evidence="2" key="1">
    <citation type="submission" date="2025-08" db="UniProtKB">
        <authorList>
            <consortium name="RefSeq"/>
        </authorList>
    </citation>
    <scope>IDENTIFICATION</scope>
</reference>
<dbReference type="AlphaFoldDB" id="A0AB40BY95"/>
<keyword evidence="2" id="KW-0489">Methyltransferase</keyword>
<sequence>MSSLNPVSLRKLLLMETLTLNLSSPLIRHSPHLRSRFMSWFSSTSVARAPMPAIAFGTWPVMSRAQDFPISGTDGALVGFITGKSKVTELAHSVWRSLVQKGDAVVDATCGNGHDTLALLKMVANGSGRGCVYGMDIQQSAIENTSLLLKESVNEDERELVKLFLVCHSKMETAIPKDTPIRLIVFNLGYLPGGDKTIITTSTTTLMALQAASHILHSEGLISMVVYVGHPGGREELQTVESFASSLPTESWVTCKFEVSNRPTGPVLVLIFKK</sequence>
<dbReference type="RefSeq" id="XP_039131491.1">
    <property type="nucleotide sequence ID" value="XM_039275557.1"/>
</dbReference>
<evidence type="ECO:0000313" key="1">
    <source>
        <dbReference type="Proteomes" id="UP001515500"/>
    </source>
</evidence>
<accession>A0AB40BY95</accession>